<gene>
    <name evidence="3" type="ORF">C0216_32375</name>
</gene>
<dbReference type="PRINTS" id="PR01543">
    <property type="entry name" value="ANATRNSFRASE"/>
</dbReference>
<dbReference type="SUPFAM" id="SSF54001">
    <property type="entry name" value="Cysteine proteinases"/>
    <property type="match status" value="1"/>
</dbReference>
<protein>
    <submittedName>
        <fullName evidence="3">Arylamine N-acetyltransferase</fullName>
    </submittedName>
</protein>
<reference evidence="3 4" key="1">
    <citation type="submission" date="2018-01" db="EMBL/GenBank/DDBJ databases">
        <title>Draft genome Sequence of streptomyces globosus LZH-48.</title>
        <authorList>
            <person name="Ran K."/>
            <person name="Li Z."/>
            <person name="Wei S."/>
            <person name="Dong R."/>
        </authorList>
    </citation>
    <scope>NUCLEOTIDE SEQUENCE [LARGE SCALE GENOMIC DNA]</scope>
    <source>
        <strain evidence="3 4">LZH-48</strain>
        <plasmid evidence="3 4">unnamed2</plasmid>
    </source>
</reference>
<dbReference type="OrthoDB" id="7181050at2"/>
<organism evidence="3 4">
    <name type="scientific">Streptomyces globosus</name>
    <dbReference type="NCBI Taxonomy" id="68209"/>
    <lineage>
        <taxon>Bacteria</taxon>
        <taxon>Bacillati</taxon>
        <taxon>Actinomycetota</taxon>
        <taxon>Actinomycetes</taxon>
        <taxon>Kitasatosporales</taxon>
        <taxon>Streptomycetaceae</taxon>
        <taxon>Streptomyces</taxon>
    </lineage>
</organism>
<dbReference type="Gene3D" id="3.30.2140.10">
    <property type="entry name" value="Arylamine N-acetyltransferase"/>
    <property type="match status" value="1"/>
</dbReference>
<geneLocation type="plasmid" evidence="3 4">
    <name>unnamed2</name>
</geneLocation>
<keyword evidence="3" id="KW-0808">Transferase</keyword>
<proteinExistence type="inferred from homology"/>
<dbReference type="Proteomes" id="UP000252004">
    <property type="component" value="Plasmid unnamed2"/>
</dbReference>
<evidence type="ECO:0000256" key="1">
    <source>
        <dbReference type="ARBA" id="ARBA00006547"/>
    </source>
</evidence>
<accession>A0A344UBB3</accession>
<comment type="similarity">
    <text evidence="1 2">Belongs to the arylamine N-acetyltransferase family.</text>
</comment>
<dbReference type="KEGG" id="sgz:C0216_32375"/>
<evidence type="ECO:0000256" key="2">
    <source>
        <dbReference type="RuleBase" id="RU003452"/>
    </source>
</evidence>
<keyword evidence="4" id="KW-1185">Reference proteome</keyword>
<dbReference type="InterPro" id="IPR001447">
    <property type="entry name" value="Arylamine_N-AcTrfase"/>
</dbReference>
<dbReference type="Gene3D" id="2.40.128.150">
    <property type="entry name" value="Cysteine proteinases"/>
    <property type="match status" value="1"/>
</dbReference>
<dbReference type="GO" id="GO:0016407">
    <property type="term" value="F:acetyltransferase activity"/>
    <property type="evidence" value="ECO:0007669"/>
    <property type="project" value="InterPro"/>
</dbReference>
<dbReference type="EMBL" id="CP030864">
    <property type="protein sequence ID" value="AXE28184.1"/>
    <property type="molecule type" value="Genomic_DNA"/>
</dbReference>
<dbReference type="AlphaFoldDB" id="A0A344UBB3"/>
<dbReference type="PANTHER" id="PTHR11786:SF0">
    <property type="entry name" value="ARYLAMINE N-ACETYLTRANSFERASE 4-RELATED"/>
    <property type="match status" value="1"/>
</dbReference>
<name>A0A344UBB3_9ACTN</name>
<dbReference type="RefSeq" id="WP_114059344.1">
    <property type="nucleotide sequence ID" value="NZ_CP030864.1"/>
</dbReference>
<dbReference type="InterPro" id="IPR038765">
    <property type="entry name" value="Papain-like_cys_pep_sf"/>
</dbReference>
<dbReference type="Pfam" id="PF00797">
    <property type="entry name" value="Acetyltransf_2"/>
    <property type="match status" value="1"/>
</dbReference>
<sequence length="291" mass="32175">MAVGEGVGVGGWQGELLDLEGYLGRTGFRGERAATEGVLRELVRAHVTALPFENFDAVLGAAIPLDVPAVQDKMLRRRRGGYCYEHAALFAAALERLGFRFTALHGRVTLGSEKVTPATHALLLAEIPGDDRRWLCDVGYGAGPLEPLELLDGARSEAGGWPFRLERRPGEFGIDHWWLHHRGPDGWVDRHTFTLTPQHPVDYVGGSHYVGTHPRSPFTRRAYAQRFDGRRHQILDGDEWTTVLPDGTRSSRTVHPRDLGRVLGEEFAIVLDEDTAALLADRTAANTPPPR</sequence>
<dbReference type="PANTHER" id="PTHR11786">
    <property type="entry name" value="N-HYDROXYARYLAMINE O-ACETYLTRANSFERASE"/>
    <property type="match status" value="1"/>
</dbReference>
<keyword evidence="3" id="KW-0614">Plasmid</keyword>
<evidence type="ECO:0000313" key="3">
    <source>
        <dbReference type="EMBL" id="AXE28184.1"/>
    </source>
</evidence>
<evidence type="ECO:0000313" key="4">
    <source>
        <dbReference type="Proteomes" id="UP000252004"/>
    </source>
</evidence>